<reference evidence="1" key="1">
    <citation type="journal article" date="2014" name="Front. Microbiol.">
        <title>High frequency of phylogenetically diverse reductive dehalogenase-homologous genes in deep subseafloor sedimentary metagenomes.</title>
        <authorList>
            <person name="Kawai M."/>
            <person name="Futagami T."/>
            <person name="Toyoda A."/>
            <person name="Takaki Y."/>
            <person name="Nishi S."/>
            <person name="Hori S."/>
            <person name="Arai W."/>
            <person name="Tsubouchi T."/>
            <person name="Morono Y."/>
            <person name="Uchiyama I."/>
            <person name="Ito T."/>
            <person name="Fujiyama A."/>
            <person name="Inagaki F."/>
            <person name="Takami H."/>
        </authorList>
    </citation>
    <scope>NUCLEOTIDE SEQUENCE</scope>
    <source>
        <strain evidence="1">Expedition CK06-06</strain>
    </source>
</reference>
<feature type="non-terminal residue" evidence="1">
    <location>
        <position position="1"/>
    </location>
</feature>
<protein>
    <submittedName>
        <fullName evidence="1">Uncharacterized protein</fullName>
    </submittedName>
</protein>
<evidence type="ECO:0000313" key="1">
    <source>
        <dbReference type="EMBL" id="GAG98423.1"/>
    </source>
</evidence>
<comment type="caution">
    <text evidence="1">The sequence shown here is derived from an EMBL/GenBank/DDBJ whole genome shotgun (WGS) entry which is preliminary data.</text>
</comment>
<dbReference type="EMBL" id="BART01027881">
    <property type="protein sequence ID" value="GAG98423.1"/>
    <property type="molecule type" value="Genomic_DNA"/>
</dbReference>
<name>X1CQP6_9ZZZZ</name>
<proteinExistence type="predicted"/>
<accession>X1CQP6</accession>
<dbReference type="AlphaFoldDB" id="X1CQP6"/>
<sequence>NLIFIVDEVGQYVSRSVEKMLDLQAVVQAFGKEGKNRVEQKKAISPFWIVVTSQEKLNEIVDALDSKKIELARLQDRFRIPIDLKQTDIPEITGKRILDKKEDAKSKLEALYDANEGRLKTLCMLERTSRDVSINKKDFVNLYPYLSYQIDLCIDIVAGLRLKRGAYRHIGGSNRTIIKQAQEMMINPSTMLADTPVGTLVTLDKVYELLYLGNLLPSPQPQEYLEEPAHQYLRFPLQQREIF</sequence>
<gene>
    <name evidence="1" type="ORF">S01H4_49304</name>
</gene>
<organism evidence="1">
    <name type="scientific">marine sediment metagenome</name>
    <dbReference type="NCBI Taxonomy" id="412755"/>
    <lineage>
        <taxon>unclassified sequences</taxon>
        <taxon>metagenomes</taxon>
        <taxon>ecological metagenomes</taxon>
    </lineage>
</organism>